<feature type="signal peptide" evidence="3">
    <location>
        <begin position="1"/>
        <end position="26"/>
    </location>
</feature>
<sequence length="249" mass="28557">MIPKSVATIQITILLLLSDGFIRLQSVATEISSSSPSPSTSPSPSPYEQHRPPTLEEQKLSPQFKKFLKQCEKRMTANCADQLVGYMFSNKTVSKTCCSKLVYMGPDCHKGLLMRGKELTKNNAYLKKILSRSEELWKKCEKITPRQKDKNYPKLPPREYLPGYAQFLRECAKKLTEKCGDEVSDAVFKKNKTVDKGCCRRVLHMGRDCHDEMLKDLISLGEIRNKTPRQVEIKTDQIWKRCERLTAHN</sequence>
<evidence type="ECO:0000259" key="4">
    <source>
        <dbReference type="Pfam" id="PF05617"/>
    </source>
</evidence>
<gene>
    <name evidence="5" type="ORF">Salat_1389300</name>
</gene>
<reference evidence="5" key="2">
    <citation type="journal article" date="2024" name="Plant">
        <title>Genomic evolution and insights into agronomic trait innovations of Sesamum species.</title>
        <authorList>
            <person name="Miao H."/>
            <person name="Wang L."/>
            <person name="Qu L."/>
            <person name="Liu H."/>
            <person name="Sun Y."/>
            <person name="Le M."/>
            <person name="Wang Q."/>
            <person name="Wei S."/>
            <person name="Zheng Y."/>
            <person name="Lin W."/>
            <person name="Duan Y."/>
            <person name="Cao H."/>
            <person name="Xiong S."/>
            <person name="Wang X."/>
            <person name="Wei L."/>
            <person name="Li C."/>
            <person name="Ma Q."/>
            <person name="Ju M."/>
            <person name="Zhao R."/>
            <person name="Li G."/>
            <person name="Mu C."/>
            <person name="Tian Q."/>
            <person name="Mei H."/>
            <person name="Zhang T."/>
            <person name="Gao T."/>
            <person name="Zhang H."/>
        </authorList>
    </citation>
    <scope>NUCLEOTIDE SEQUENCE</scope>
    <source>
        <strain evidence="5">3651</strain>
    </source>
</reference>
<keyword evidence="6" id="KW-1185">Reference proteome</keyword>
<feature type="chain" id="PRO_5042241484" description="Prolamin-like domain-containing protein" evidence="3">
    <location>
        <begin position="27"/>
        <end position="249"/>
    </location>
</feature>
<comment type="caution">
    <text evidence="5">The sequence shown here is derived from an EMBL/GenBank/DDBJ whole genome shotgun (WGS) entry which is preliminary data.</text>
</comment>
<dbReference type="AlphaFoldDB" id="A0AAE1YAP6"/>
<evidence type="ECO:0000256" key="3">
    <source>
        <dbReference type="SAM" id="SignalP"/>
    </source>
</evidence>
<feature type="domain" description="Prolamin-like" evidence="4">
    <location>
        <begin position="170"/>
        <end position="242"/>
    </location>
</feature>
<evidence type="ECO:0000256" key="2">
    <source>
        <dbReference type="SAM" id="MobiDB-lite"/>
    </source>
</evidence>
<feature type="region of interest" description="Disordered" evidence="2">
    <location>
        <begin position="31"/>
        <end position="59"/>
    </location>
</feature>
<evidence type="ECO:0000256" key="1">
    <source>
        <dbReference type="ARBA" id="ARBA00022729"/>
    </source>
</evidence>
<keyword evidence="1 3" id="KW-0732">Signal</keyword>
<dbReference type="Pfam" id="PF05617">
    <property type="entry name" value="Prolamin_like"/>
    <property type="match status" value="2"/>
</dbReference>
<dbReference type="InterPro" id="IPR040220">
    <property type="entry name" value="DD11"/>
</dbReference>
<accession>A0AAE1YAP6</accession>
<feature type="compositionally biased region" description="Basic and acidic residues" evidence="2">
    <location>
        <begin position="48"/>
        <end position="59"/>
    </location>
</feature>
<feature type="domain" description="Prolamin-like" evidence="4">
    <location>
        <begin position="70"/>
        <end position="140"/>
    </location>
</feature>
<dbReference type="EMBL" id="JACGWO010000005">
    <property type="protein sequence ID" value="KAK4426208.1"/>
    <property type="molecule type" value="Genomic_DNA"/>
</dbReference>
<evidence type="ECO:0000313" key="6">
    <source>
        <dbReference type="Proteomes" id="UP001293254"/>
    </source>
</evidence>
<reference evidence="5" key="1">
    <citation type="submission" date="2020-06" db="EMBL/GenBank/DDBJ databases">
        <authorList>
            <person name="Li T."/>
            <person name="Hu X."/>
            <person name="Zhang T."/>
            <person name="Song X."/>
            <person name="Zhang H."/>
            <person name="Dai N."/>
            <person name="Sheng W."/>
            <person name="Hou X."/>
            <person name="Wei L."/>
        </authorList>
    </citation>
    <scope>NUCLEOTIDE SEQUENCE</scope>
    <source>
        <strain evidence="5">3651</strain>
        <tissue evidence="5">Leaf</tissue>
    </source>
</reference>
<organism evidence="5 6">
    <name type="scientific">Sesamum alatum</name>
    <dbReference type="NCBI Taxonomy" id="300844"/>
    <lineage>
        <taxon>Eukaryota</taxon>
        <taxon>Viridiplantae</taxon>
        <taxon>Streptophyta</taxon>
        <taxon>Embryophyta</taxon>
        <taxon>Tracheophyta</taxon>
        <taxon>Spermatophyta</taxon>
        <taxon>Magnoliopsida</taxon>
        <taxon>eudicotyledons</taxon>
        <taxon>Gunneridae</taxon>
        <taxon>Pentapetalae</taxon>
        <taxon>asterids</taxon>
        <taxon>lamiids</taxon>
        <taxon>Lamiales</taxon>
        <taxon>Pedaliaceae</taxon>
        <taxon>Sesamum</taxon>
    </lineage>
</organism>
<dbReference type="InterPro" id="IPR008502">
    <property type="entry name" value="Prolamin-like"/>
</dbReference>
<dbReference type="PANTHER" id="PTHR31207">
    <property type="entry name" value="ECA1 GAMETOGENESIS FAMILY PROTEIN (DUF784)-RELATED-RELATED"/>
    <property type="match status" value="1"/>
</dbReference>
<proteinExistence type="predicted"/>
<protein>
    <recommendedName>
        <fullName evidence="4">Prolamin-like domain-containing protein</fullName>
    </recommendedName>
</protein>
<name>A0AAE1YAP6_9LAMI</name>
<dbReference type="Proteomes" id="UP001293254">
    <property type="component" value="Unassembled WGS sequence"/>
</dbReference>
<evidence type="ECO:0000313" key="5">
    <source>
        <dbReference type="EMBL" id="KAK4426208.1"/>
    </source>
</evidence>
<dbReference type="PANTHER" id="PTHR31207:SF35">
    <property type="entry name" value="PROLAMIN-LIKE DOMAIN-CONTAINING PROTEIN"/>
    <property type="match status" value="1"/>
</dbReference>